<dbReference type="InterPro" id="IPR005064">
    <property type="entry name" value="BUG"/>
</dbReference>
<evidence type="ECO:0000313" key="1">
    <source>
        <dbReference type="EMBL" id="MPM71576.1"/>
    </source>
</evidence>
<dbReference type="PANTHER" id="PTHR42928:SF5">
    <property type="entry name" value="BLR1237 PROTEIN"/>
    <property type="match status" value="1"/>
</dbReference>
<dbReference type="Gene3D" id="3.40.190.10">
    <property type="entry name" value="Periplasmic binding protein-like II"/>
    <property type="match status" value="1"/>
</dbReference>
<dbReference type="PANTHER" id="PTHR42928">
    <property type="entry name" value="TRICARBOXYLATE-BINDING PROTEIN"/>
    <property type="match status" value="1"/>
</dbReference>
<reference evidence="1" key="1">
    <citation type="submission" date="2019-08" db="EMBL/GenBank/DDBJ databases">
        <authorList>
            <person name="Kucharzyk K."/>
            <person name="Murdoch R.W."/>
            <person name="Higgins S."/>
            <person name="Loffler F."/>
        </authorList>
    </citation>
    <scope>NUCLEOTIDE SEQUENCE</scope>
</reference>
<dbReference type="SUPFAM" id="SSF53850">
    <property type="entry name" value="Periplasmic binding protein-like II"/>
    <property type="match status" value="1"/>
</dbReference>
<name>A0A645C189_9ZZZZ</name>
<dbReference type="EMBL" id="VSSQ01024200">
    <property type="protein sequence ID" value="MPM71576.1"/>
    <property type="molecule type" value="Genomic_DNA"/>
</dbReference>
<proteinExistence type="predicted"/>
<gene>
    <name evidence="1" type="ORF">SDC9_118544</name>
</gene>
<dbReference type="AlphaFoldDB" id="A0A645C189"/>
<dbReference type="Pfam" id="PF03401">
    <property type="entry name" value="TctC"/>
    <property type="match status" value="1"/>
</dbReference>
<dbReference type="CDD" id="cd07012">
    <property type="entry name" value="PBP2_Bug_TTT"/>
    <property type="match status" value="1"/>
</dbReference>
<dbReference type="InterPro" id="IPR042100">
    <property type="entry name" value="Bug_dom1"/>
</dbReference>
<dbReference type="Gene3D" id="3.40.190.150">
    <property type="entry name" value="Bordetella uptake gene, domain 1"/>
    <property type="match status" value="1"/>
</dbReference>
<organism evidence="1">
    <name type="scientific">bioreactor metagenome</name>
    <dbReference type="NCBI Taxonomy" id="1076179"/>
    <lineage>
        <taxon>unclassified sequences</taxon>
        <taxon>metagenomes</taxon>
        <taxon>ecological metagenomes</taxon>
    </lineage>
</organism>
<sequence>MRLLAKAMETELGQSFIITNKAGGLGQVGLTELANAKNDGYTIGALSNLDHILVLLTNGNVGYTYDSFEYLGAINTTANVIYANNKNTKFTSVNEMVAYAKQNPGKLTISISGKTHLAEVALLEKAASIDLTPVMQNSGNDSLKAILGGHVDLAVMDKNFVAQVTGQGVTPLAVFSAERIAPVTSLPTFTELGYPIATETYRVIVAPKGTPAEICQKITEIIRIVSGKEDFKSKMQSMSENYRYLDAEQVKNRLDGDLKAMKDLLTAVPNAFN</sequence>
<comment type="caution">
    <text evidence="1">The sequence shown here is derived from an EMBL/GenBank/DDBJ whole genome shotgun (WGS) entry which is preliminary data.</text>
</comment>
<accession>A0A645C189</accession>
<evidence type="ECO:0008006" key="2">
    <source>
        <dbReference type="Google" id="ProtNLM"/>
    </source>
</evidence>
<protein>
    <recommendedName>
        <fullName evidence="2">Tripartite tricarboxylate transporter family receptor</fullName>
    </recommendedName>
</protein>